<dbReference type="InterPro" id="IPR025659">
    <property type="entry name" value="Tubby-like_C"/>
</dbReference>
<accession>A0A495JW67</accession>
<evidence type="ECO:0000313" key="4">
    <source>
        <dbReference type="Proteomes" id="UP000277671"/>
    </source>
</evidence>
<protein>
    <submittedName>
        <fullName evidence="3">Uncharacterized protein YxjI</fullName>
    </submittedName>
</protein>
<gene>
    <name evidence="3" type="ORF">BDK92_7738</name>
</gene>
<dbReference type="InterPro" id="IPR007612">
    <property type="entry name" value="LOR"/>
</dbReference>
<keyword evidence="4" id="KW-1185">Reference proteome</keyword>
<feature type="compositionally biased region" description="Low complexity" evidence="2">
    <location>
        <begin position="42"/>
        <end position="54"/>
    </location>
</feature>
<dbReference type="Proteomes" id="UP000277671">
    <property type="component" value="Unassembled WGS sequence"/>
</dbReference>
<dbReference type="AlphaFoldDB" id="A0A495JW67"/>
<sequence length="240" mass="26906">MRRGENTASALLRSYAMYNDPTPANIPPTTPRTKLIKPKNLAPGTAGTTGTSSAGSPGAVWAIRCEDARMYLIRERLFDIGDDFDITDDAGRKVFHVNGKVLTLRDKLVIEDAAGAEVASVHRQLIALRRTYTIKIGGEKAAEVRKNLFTPFRDKYTIDIPGPHDLEMRGDLLDHEYTVERDGREVASVSKRWFTIRDTYAVNIVEDEDHLLILAGVLALDLAQSRAEKEREEKERKKDN</sequence>
<dbReference type="InterPro" id="IPR038595">
    <property type="entry name" value="LOR_sf"/>
</dbReference>
<comment type="similarity">
    <text evidence="1">Belongs to the LOR family.</text>
</comment>
<dbReference type="SUPFAM" id="SSF54518">
    <property type="entry name" value="Tubby C-terminal domain-like"/>
    <property type="match status" value="1"/>
</dbReference>
<dbReference type="Pfam" id="PF04525">
    <property type="entry name" value="LOR"/>
    <property type="match status" value="1"/>
</dbReference>
<feature type="region of interest" description="Disordered" evidence="2">
    <location>
        <begin position="19"/>
        <end position="54"/>
    </location>
</feature>
<comment type="caution">
    <text evidence="3">The sequence shown here is derived from an EMBL/GenBank/DDBJ whole genome shotgun (WGS) entry which is preliminary data.</text>
</comment>
<dbReference type="EMBL" id="RBKT01000001">
    <property type="protein sequence ID" value="RKR93217.1"/>
    <property type="molecule type" value="Genomic_DNA"/>
</dbReference>
<organism evidence="3 4">
    <name type="scientific">Micromonospora pisi</name>
    <dbReference type="NCBI Taxonomy" id="589240"/>
    <lineage>
        <taxon>Bacteria</taxon>
        <taxon>Bacillati</taxon>
        <taxon>Actinomycetota</taxon>
        <taxon>Actinomycetes</taxon>
        <taxon>Micromonosporales</taxon>
        <taxon>Micromonosporaceae</taxon>
        <taxon>Micromonospora</taxon>
    </lineage>
</organism>
<evidence type="ECO:0000256" key="1">
    <source>
        <dbReference type="ARBA" id="ARBA00005437"/>
    </source>
</evidence>
<dbReference type="Gene3D" id="2.40.160.200">
    <property type="entry name" value="LURP1-related"/>
    <property type="match status" value="1"/>
</dbReference>
<proteinExistence type="inferred from homology"/>
<reference evidence="3 4" key="1">
    <citation type="submission" date="2018-10" db="EMBL/GenBank/DDBJ databases">
        <title>Sequencing the genomes of 1000 actinobacteria strains.</title>
        <authorList>
            <person name="Klenk H.-P."/>
        </authorList>
    </citation>
    <scope>NUCLEOTIDE SEQUENCE [LARGE SCALE GENOMIC DNA]</scope>
    <source>
        <strain evidence="3 4">DSM 45175</strain>
    </source>
</reference>
<evidence type="ECO:0000313" key="3">
    <source>
        <dbReference type="EMBL" id="RKR93217.1"/>
    </source>
</evidence>
<evidence type="ECO:0000256" key="2">
    <source>
        <dbReference type="SAM" id="MobiDB-lite"/>
    </source>
</evidence>
<name>A0A495JW67_9ACTN</name>